<gene>
    <name evidence="4" type="ORF">CTRG_05437</name>
</gene>
<reference evidence="4 5" key="1">
    <citation type="journal article" date="2009" name="Nature">
        <title>Evolution of pathogenicity and sexual reproduction in eight Candida genomes.</title>
        <authorList>
            <person name="Butler G."/>
            <person name="Rasmussen M.D."/>
            <person name="Lin M.F."/>
            <person name="Santos M.A."/>
            <person name="Sakthikumar S."/>
            <person name="Munro C.A."/>
            <person name="Rheinbay E."/>
            <person name="Grabherr M."/>
            <person name="Forche A."/>
            <person name="Reedy J.L."/>
            <person name="Agrafioti I."/>
            <person name="Arnaud M.B."/>
            <person name="Bates S."/>
            <person name="Brown A.J."/>
            <person name="Brunke S."/>
            <person name="Costanzo M.C."/>
            <person name="Fitzpatrick D.A."/>
            <person name="de Groot P.W."/>
            <person name="Harris D."/>
            <person name="Hoyer L.L."/>
            <person name="Hube B."/>
            <person name="Klis F.M."/>
            <person name="Kodira C."/>
            <person name="Lennard N."/>
            <person name="Logue M.E."/>
            <person name="Martin R."/>
            <person name="Neiman A.M."/>
            <person name="Nikolaou E."/>
            <person name="Quail M.A."/>
            <person name="Quinn J."/>
            <person name="Santos M.C."/>
            <person name="Schmitzberger F.F."/>
            <person name="Sherlock G."/>
            <person name="Shah P."/>
            <person name="Silverstein K.A."/>
            <person name="Skrzypek M.S."/>
            <person name="Soll D."/>
            <person name="Staggs R."/>
            <person name="Stansfield I."/>
            <person name="Stumpf M.P."/>
            <person name="Sudbery P.E."/>
            <person name="Srikantha T."/>
            <person name="Zeng Q."/>
            <person name="Berman J."/>
            <person name="Berriman M."/>
            <person name="Heitman J."/>
            <person name="Gow N.A."/>
            <person name="Lorenz M.C."/>
            <person name="Birren B.W."/>
            <person name="Kellis M."/>
            <person name="Cuomo C.A."/>
        </authorList>
    </citation>
    <scope>NUCLEOTIDE SEQUENCE [LARGE SCALE GENOMIC DNA]</scope>
    <source>
        <strain evidence="5">ATCC MYA-3404 / T1</strain>
    </source>
</reference>
<dbReference type="InterPro" id="IPR024338">
    <property type="entry name" value="MID1/Yam8"/>
</dbReference>
<dbReference type="VEuPathDB" id="FungiDB:CTRG_05437"/>
<dbReference type="Proteomes" id="UP000002037">
    <property type="component" value="Unassembled WGS sequence"/>
</dbReference>
<organism evidence="4 5">
    <name type="scientific">Candida tropicalis (strain ATCC MYA-3404 / T1)</name>
    <name type="common">Yeast</name>
    <dbReference type="NCBI Taxonomy" id="294747"/>
    <lineage>
        <taxon>Eukaryota</taxon>
        <taxon>Fungi</taxon>
        <taxon>Dikarya</taxon>
        <taxon>Ascomycota</taxon>
        <taxon>Saccharomycotina</taxon>
        <taxon>Pichiomycetes</taxon>
        <taxon>Debaryomycetaceae</taxon>
        <taxon>Candida/Lodderomyces clade</taxon>
        <taxon>Candida</taxon>
    </lineage>
</organism>
<protein>
    <recommendedName>
        <fullName evidence="3">FZ domain-containing protein</fullName>
    </recommendedName>
</protein>
<evidence type="ECO:0000313" key="5">
    <source>
        <dbReference type="Proteomes" id="UP000002037"/>
    </source>
</evidence>
<dbReference type="Gene3D" id="1.10.2000.10">
    <property type="entry name" value="Frizzled cysteine-rich domain"/>
    <property type="match status" value="1"/>
</dbReference>
<feature type="chain" id="PRO_5002955622" description="FZ domain-containing protein" evidence="2">
    <location>
        <begin position="18"/>
        <end position="528"/>
    </location>
</feature>
<dbReference type="GeneID" id="8300494"/>
<dbReference type="RefSeq" id="XP_002551139.1">
    <property type="nucleotide sequence ID" value="XM_002551093.1"/>
</dbReference>
<proteinExistence type="predicted"/>
<dbReference type="PANTHER" id="PTHR39142:SF1">
    <property type="entry name" value="AEL197CP"/>
    <property type="match status" value="1"/>
</dbReference>
<keyword evidence="2" id="KW-0732">Signal</keyword>
<dbReference type="InterPro" id="IPR036790">
    <property type="entry name" value="Frizzled_dom_sf"/>
</dbReference>
<feature type="domain" description="FZ" evidence="3">
    <location>
        <begin position="319"/>
        <end position="462"/>
    </location>
</feature>
<evidence type="ECO:0000313" key="4">
    <source>
        <dbReference type="EMBL" id="EER30985.1"/>
    </source>
</evidence>
<dbReference type="GO" id="GO:0005262">
    <property type="term" value="F:calcium channel activity"/>
    <property type="evidence" value="ECO:0007669"/>
    <property type="project" value="InterPro"/>
</dbReference>
<dbReference type="HOGENOM" id="CLU_018731_1_0_1"/>
<feature type="signal peptide" evidence="2">
    <location>
        <begin position="1"/>
        <end position="17"/>
    </location>
</feature>
<dbReference type="PANTHER" id="PTHR39142">
    <property type="entry name" value="MID1P"/>
    <property type="match status" value="1"/>
</dbReference>
<sequence>MTRIILFLLFIVKLISCQDYFQFDDINQNTLSTNLTNDSSIIIEHFTPRGQSSEGLQEFTPIRDTIIQSETKYYSFSVNTQSGLGDFYELLIFLSGNICNQPDNLQPNETSLAVYYSFNSTMFQNNQIGQMKLFENGFFQALTQLSIPEDDSQKNTPDVLYIAVRAPENTNRTSQWTYQIGVSQNDLVFQWDDRSWGSLVDVDDNSALITTGNISSLVAGNYSELNITDSQFSLYLYTEDYKDYFAGMNNSWCAVRNGPVLVNPTDIETSFTDRHGFFQQQFLVKGLNASTKYIAYIIMDVNGIEFGGAVYHPFEFETMDGNACELIYDLEFCDQVAYSVPALGNRVDDLDDNKNYTKKLYDDYAKSLYVNFSKGLQQIACNTTSDAEFSNLRTCEDCAESYKNWLCSVTIPRCSTKNKTGYILRNSSNQRNSFIADTISPIENYYEVLPCVNVCQAIVRDCPADFGFMCPTTNDTIKLSYYWDTGEVQDQWPSCNYVGHYIVSTSAALQQICNWSLFVMFLFIQIFL</sequence>
<keyword evidence="1" id="KW-1015">Disulfide bond</keyword>
<dbReference type="PROSITE" id="PS50038">
    <property type="entry name" value="FZ"/>
    <property type="match status" value="1"/>
</dbReference>
<evidence type="ECO:0000256" key="1">
    <source>
        <dbReference type="ARBA" id="ARBA00023157"/>
    </source>
</evidence>
<keyword evidence="5" id="KW-1185">Reference proteome</keyword>
<evidence type="ECO:0000259" key="3">
    <source>
        <dbReference type="PROSITE" id="PS50038"/>
    </source>
</evidence>
<dbReference type="InterPro" id="IPR020067">
    <property type="entry name" value="Frizzled_dom"/>
</dbReference>
<name>C5MH83_CANTT</name>
<dbReference type="OrthoDB" id="5405745at2759"/>
<dbReference type="eggNOG" id="ENOG502QTEW">
    <property type="taxonomic scope" value="Eukaryota"/>
</dbReference>
<dbReference type="STRING" id="294747.C5MH83"/>
<evidence type="ECO:0000256" key="2">
    <source>
        <dbReference type="SAM" id="SignalP"/>
    </source>
</evidence>
<dbReference type="GO" id="GO:0098703">
    <property type="term" value="P:calcium ion import across plasma membrane"/>
    <property type="evidence" value="ECO:0007669"/>
    <property type="project" value="InterPro"/>
</dbReference>
<dbReference type="EMBL" id="GG692402">
    <property type="protein sequence ID" value="EER30985.1"/>
    <property type="molecule type" value="Genomic_DNA"/>
</dbReference>
<accession>C5MH83</accession>
<dbReference type="KEGG" id="ctp:CTRG_05437"/>
<dbReference type="Pfam" id="PF12929">
    <property type="entry name" value="Mid1"/>
    <property type="match status" value="1"/>
</dbReference>
<dbReference type="AlphaFoldDB" id="C5MH83"/>